<reference evidence="4" key="1">
    <citation type="submission" date="2016-09" db="EMBL/GenBank/DDBJ databases">
        <title>Genomics of Clostridium taeniosporum, an organism which forms endospores with ribbon-like appendages.</title>
        <authorList>
            <person name="Walker J.R."/>
        </authorList>
    </citation>
    <scope>NUCLEOTIDE SEQUENCE [LARGE SCALE GENOMIC DNA]</scope>
    <source>
        <strain evidence="4">1/k</strain>
    </source>
</reference>
<dbReference type="Gene3D" id="3.10.450.30">
    <property type="entry name" value="Microbial ribonucleases"/>
    <property type="match status" value="1"/>
</dbReference>
<sequence length="127" mass="14519">MDFPAEKQNETGNVIFIEGDTKNIDDIPWITLKSLPIDEERALLDSLKHVDDGTIPNGNLSRRWAIPFRNRYGDLPSGSYREYRVAPPLGITNAGPRRIVKNIDTGEVYYTWTHYEDAGEPAFVRIR</sequence>
<dbReference type="Pfam" id="PF00545">
    <property type="entry name" value="Ribonuclease"/>
    <property type="match status" value="1"/>
</dbReference>
<organism evidence="3 4">
    <name type="scientific">Clostridium taeniosporum</name>
    <dbReference type="NCBI Taxonomy" id="394958"/>
    <lineage>
        <taxon>Bacteria</taxon>
        <taxon>Bacillati</taxon>
        <taxon>Bacillota</taxon>
        <taxon>Clostridia</taxon>
        <taxon>Eubacteriales</taxon>
        <taxon>Clostridiaceae</taxon>
        <taxon>Clostridium</taxon>
    </lineage>
</organism>
<proteinExistence type="predicted"/>
<dbReference type="OrthoDB" id="5326845at2"/>
<protein>
    <submittedName>
        <fullName evidence="3">Ribonuclease</fullName>
    </submittedName>
</protein>
<dbReference type="STRING" id="394958.BGI42_01445"/>
<dbReference type="EMBL" id="CP017253">
    <property type="protein sequence ID" value="AOR22472.1"/>
    <property type="molecule type" value="Genomic_DNA"/>
</dbReference>
<accession>A0A1D7XGN7</accession>
<dbReference type="InterPro" id="IPR000026">
    <property type="entry name" value="N1-like"/>
</dbReference>
<dbReference type="Proteomes" id="UP000094652">
    <property type="component" value="Chromosome"/>
</dbReference>
<name>A0A1D7XGN7_9CLOT</name>
<dbReference type="KEGG" id="ctae:BGI42_01445"/>
<gene>
    <name evidence="3" type="ORF">BGI42_01445</name>
</gene>
<evidence type="ECO:0000256" key="2">
    <source>
        <dbReference type="ARBA" id="ARBA00022801"/>
    </source>
</evidence>
<dbReference type="GO" id="GO:0016787">
    <property type="term" value="F:hydrolase activity"/>
    <property type="evidence" value="ECO:0007669"/>
    <property type="project" value="UniProtKB-KW"/>
</dbReference>
<keyword evidence="4" id="KW-1185">Reference proteome</keyword>
<evidence type="ECO:0000313" key="3">
    <source>
        <dbReference type="EMBL" id="AOR22472.1"/>
    </source>
</evidence>
<keyword evidence="1" id="KW-0540">Nuclease</keyword>
<dbReference type="GO" id="GO:0004521">
    <property type="term" value="F:RNA endonuclease activity"/>
    <property type="evidence" value="ECO:0007669"/>
    <property type="project" value="InterPro"/>
</dbReference>
<dbReference type="AlphaFoldDB" id="A0A1D7XGN7"/>
<evidence type="ECO:0000256" key="1">
    <source>
        <dbReference type="ARBA" id="ARBA00022722"/>
    </source>
</evidence>
<dbReference type="GO" id="GO:0003723">
    <property type="term" value="F:RNA binding"/>
    <property type="evidence" value="ECO:0007669"/>
    <property type="project" value="InterPro"/>
</dbReference>
<keyword evidence="2" id="KW-0378">Hydrolase</keyword>
<evidence type="ECO:0000313" key="4">
    <source>
        <dbReference type="Proteomes" id="UP000094652"/>
    </source>
</evidence>
<dbReference type="SUPFAM" id="SSF53933">
    <property type="entry name" value="Microbial ribonucleases"/>
    <property type="match status" value="1"/>
</dbReference>
<dbReference type="InterPro" id="IPR016191">
    <property type="entry name" value="Ribonuclease/ribotoxin"/>
</dbReference>